<dbReference type="GeneID" id="29383604"/>
<gene>
    <name evidence="4" type="ORF">AL536_04485</name>
    <name evidence="5" type="ORF">NCTC11327_04511</name>
</gene>
<dbReference type="CDD" id="cd04301">
    <property type="entry name" value="NAT_SF"/>
    <property type="match status" value="1"/>
</dbReference>
<dbReference type="PANTHER" id="PTHR10545">
    <property type="entry name" value="DIAMINE N-ACETYLTRANSFERASE"/>
    <property type="match status" value="1"/>
</dbReference>
<dbReference type="GO" id="GO:0008080">
    <property type="term" value="F:N-acetyltransferase activity"/>
    <property type="evidence" value="ECO:0007669"/>
    <property type="project" value="TreeGrafter"/>
</dbReference>
<accession>A0AAX2LYL9</accession>
<reference evidence="5 7" key="3">
    <citation type="submission" date="2018-06" db="EMBL/GenBank/DDBJ databases">
        <authorList>
            <consortium name="Pathogen Informatics"/>
            <person name="Doyle S."/>
        </authorList>
    </citation>
    <scope>NUCLEOTIDE SEQUENCE [LARGE SCALE GENOMIC DNA]</scope>
    <source>
        <strain evidence="5 7">NCTC11327</strain>
    </source>
</reference>
<dbReference type="InterPro" id="IPR016181">
    <property type="entry name" value="Acyl_CoA_acyltransferase"/>
</dbReference>
<dbReference type="Proteomes" id="UP000254626">
    <property type="component" value="Unassembled WGS sequence"/>
</dbReference>
<evidence type="ECO:0000313" key="6">
    <source>
        <dbReference type="Proteomes" id="UP000057088"/>
    </source>
</evidence>
<dbReference type="Gene3D" id="3.40.630.30">
    <property type="match status" value="1"/>
</dbReference>
<protein>
    <submittedName>
        <fullName evidence="4 5">Acetyltransferase</fullName>
    </submittedName>
</protein>
<organism evidence="5 7">
    <name type="scientific">Vibrio fluvialis</name>
    <dbReference type="NCBI Taxonomy" id="676"/>
    <lineage>
        <taxon>Bacteria</taxon>
        <taxon>Pseudomonadati</taxon>
        <taxon>Pseudomonadota</taxon>
        <taxon>Gammaproteobacteria</taxon>
        <taxon>Vibrionales</taxon>
        <taxon>Vibrionaceae</taxon>
        <taxon>Vibrio</taxon>
    </lineage>
</organism>
<dbReference type="Proteomes" id="UP000057088">
    <property type="component" value="Chromosome 1"/>
</dbReference>
<name>A0AAX2LYL9_VIBFL</name>
<dbReference type="InterPro" id="IPR051016">
    <property type="entry name" value="Diverse_Substrate_AcTransf"/>
</dbReference>
<reference evidence="6" key="1">
    <citation type="submission" date="2015-12" db="EMBL/GenBank/DDBJ databases">
        <title>FDA dAtabase for Regulatory Grade micrObial Sequences (FDA-ARGOS): Supporting development and validation of Infectious Disease Dx tests.</title>
        <authorList>
            <person name="Hoffmann M."/>
            <person name="Allard M."/>
            <person name="Evans P."/>
            <person name="Brown E."/>
            <person name="Tallon L.J."/>
            <person name="Sadzewicz L."/>
            <person name="Sengamalay N."/>
            <person name="Ott S."/>
            <person name="Godinez A."/>
            <person name="Nagaraj S."/>
            <person name="Vyas G."/>
            <person name="Aluvathingal J."/>
            <person name="Nadendla S."/>
            <person name="Geyer C."/>
            <person name="Sichtig H."/>
        </authorList>
    </citation>
    <scope>NUCLEOTIDE SEQUENCE [LARGE SCALE GENOMIC DNA]</scope>
    <source>
        <strain evidence="6">ATCC 33809</strain>
    </source>
</reference>
<keyword evidence="2" id="KW-0012">Acyltransferase</keyword>
<sequence>MNILPITSHQAHLLVPIFSELERYYFGQDAASECDILDYLQHGLFADHSGVRLVAASVNDQIVGFATYTIMYPAPRLSGQMYMKDLFVSQQARGLGVGEQLMKYLAREALDKQCLRLDWTAETTNPGAAAFYQKIHAAQVAEKQYFRFEGDALKAFAKA</sequence>
<evidence type="ECO:0000256" key="2">
    <source>
        <dbReference type="ARBA" id="ARBA00023315"/>
    </source>
</evidence>
<dbReference type="EMBL" id="CP014034">
    <property type="protein sequence ID" value="AMF92736.1"/>
    <property type="molecule type" value="Genomic_DNA"/>
</dbReference>
<evidence type="ECO:0000313" key="7">
    <source>
        <dbReference type="Proteomes" id="UP000254626"/>
    </source>
</evidence>
<keyword evidence="6" id="KW-1185">Reference proteome</keyword>
<dbReference type="InterPro" id="IPR000182">
    <property type="entry name" value="GNAT_dom"/>
</dbReference>
<dbReference type="Pfam" id="PF00583">
    <property type="entry name" value="Acetyltransf_1"/>
    <property type="match status" value="1"/>
</dbReference>
<feature type="domain" description="N-acetyltransferase" evidence="3">
    <location>
        <begin position="1"/>
        <end position="159"/>
    </location>
</feature>
<proteinExistence type="predicted"/>
<dbReference type="PANTHER" id="PTHR10545:SF29">
    <property type="entry name" value="GH14572P-RELATED"/>
    <property type="match status" value="1"/>
</dbReference>
<evidence type="ECO:0000256" key="1">
    <source>
        <dbReference type="ARBA" id="ARBA00022679"/>
    </source>
</evidence>
<dbReference type="KEGG" id="vfl:AL536_04485"/>
<keyword evidence="1" id="KW-0808">Transferase</keyword>
<dbReference type="AlphaFoldDB" id="A0AAX2LYL9"/>
<evidence type="ECO:0000313" key="4">
    <source>
        <dbReference type="EMBL" id="AMF92736.1"/>
    </source>
</evidence>
<dbReference type="SUPFAM" id="SSF55729">
    <property type="entry name" value="Acyl-CoA N-acyltransferases (Nat)"/>
    <property type="match status" value="1"/>
</dbReference>
<evidence type="ECO:0000259" key="3">
    <source>
        <dbReference type="PROSITE" id="PS51186"/>
    </source>
</evidence>
<dbReference type="RefSeq" id="WP_061055730.1">
    <property type="nucleotide sequence ID" value="NZ_CABLBX010000010.1"/>
</dbReference>
<dbReference type="EMBL" id="UHIP01000002">
    <property type="protein sequence ID" value="SUQ27616.1"/>
    <property type="molecule type" value="Genomic_DNA"/>
</dbReference>
<dbReference type="PROSITE" id="PS51186">
    <property type="entry name" value="GNAT"/>
    <property type="match status" value="1"/>
</dbReference>
<evidence type="ECO:0000313" key="5">
    <source>
        <dbReference type="EMBL" id="SUQ27616.1"/>
    </source>
</evidence>
<reference evidence="4" key="2">
    <citation type="submission" date="2018-01" db="EMBL/GenBank/DDBJ databases">
        <title>FDA dAtabase for Regulatory Grade micrObial Sequences (FDA-ARGOS): Supporting development and validation of Infectious Disease Dx tests.</title>
        <authorList>
            <person name="Hoffmann M."/>
            <person name="Allard M."/>
            <person name="Evans P."/>
            <person name="Brown E."/>
            <person name="Tallon L."/>
            <person name="Sadzewicz L."/>
            <person name="Sengamalay N."/>
            <person name="Ott S."/>
            <person name="Godinez A."/>
            <person name="Nagaraj S."/>
            <person name="Vyas G."/>
            <person name="Aluvathingal J."/>
            <person name="Nadendla S."/>
            <person name="Geyer C."/>
            <person name="Sichtig H."/>
        </authorList>
    </citation>
    <scope>NUCLEOTIDE SEQUENCE</scope>
    <source>
        <strain evidence="4">ATCC 33809</strain>
    </source>
</reference>